<dbReference type="GO" id="GO:0022627">
    <property type="term" value="C:cytosolic small ribosomal subunit"/>
    <property type="evidence" value="ECO:0007669"/>
    <property type="project" value="TreeGrafter"/>
</dbReference>
<dbReference type="Gene3D" id="2.40.50.140">
    <property type="entry name" value="Nucleic acid-binding proteins"/>
    <property type="match status" value="6"/>
</dbReference>
<dbReference type="PRINTS" id="PR00681">
    <property type="entry name" value="RIBOSOMALS1"/>
</dbReference>
<proteinExistence type="inferred from homology"/>
<dbReference type="InterPro" id="IPR012340">
    <property type="entry name" value="NA-bd_OB-fold"/>
</dbReference>
<evidence type="ECO:0000256" key="2">
    <source>
        <dbReference type="ARBA" id="ARBA00022737"/>
    </source>
</evidence>
<dbReference type="GO" id="GO:0006412">
    <property type="term" value="P:translation"/>
    <property type="evidence" value="ECO:0007669"/>
    <property type="project" value="TreeGrafter"/>
</dbReference>
<dbReference type="EMBL" id="CP025544">
    <property type="protein sequence ID" value="AXK60745.1"/>
    <property type="molecule type" value="Genomic_DNA"/>
</dbReference>
<feature type="domain" description="S1 motif" evidence="8">
    <location>
        <begin position="129"/>
        <end position="194"/>
    </location>
</feature>
<dbReference type="RefSeq" id="WP_115585760.1">
    <property type="nucleotide sequence ID" value="NZ_CP025544.1"/>
</dbReference>
<dbReference type="InterPro" id="IPR050437">
    <property type="entry name" value="Ribos_protein_bS1-like"/>
</dbReference>
<protein>
    <submittedName>
        <fullName evidence="9">30S ribosomal protein S1</fullName>
    </submittedName>
</protein>
<gene>
    <name evidence="9" type="ORF">C0J27_03245</name>
</gene>
<comment type="similarity">
    <text evidence="1">Belongs to the bacterial ribosomal protein bS1 family.</text>
</comment>
<dbReference type="CDD" id="cd05688">
    <property type="entry name" value="S1_RPS1_repeat_ec3"/>
    <property type="match status" value="1"/>
</dbReference>
<evidence type="ECO:0000256" key="3">
    <source>
        <dbReference type="ARBA" id="ARBA00022884"/>
    </source>
</evidence>
<reference evidence="9 10" key="1">
    <citation type="submission" date="2017-12" db="EMBL/GenBank/DDBJ databases">
        <title>Chromulinavorax destructans is a abundant pathogen of dominant heterotrophic picoflagllates.</title>
        <authorList>
            <person name="Deeg C.M."/>
            <person name="Zimmer M."/>
            <person name="Suttle C.A."/>
        </authorList>
    </citation>
    <scope>NUCLEOTIDE SEQUENCE [LARGE SCALE GENOMIC DNA]</scope>
    <source>
        <strain evidence="9 10">SeV1</strain>
    </source>
</reference>
<name>A0A345ZBS8_9BACT</name>
<evidence type="ECO:0000259" key="8">
    <source>
        <dbReference type="PROSITE" id="PS50126"/>
    </source>
</evidence>
<evidence type="ECO:0000313" key="9">
    <source>
        <dbReference type="EMBL" id="AXK60745.1"/>
    </source>
</evidence>
<feature type="domain" description="S1 motif" evidence="8">
    <location>
        <begin position="474"/>
        <end position="539"/>
    </location>
</feature>
<feature type="domain" description="S1 motif" evidence="8">
    <location>
        <begin position="300"/>
        <end position="370"/>
    </location>
</feature>
<dbReference type="FunFam" id="2.40.50.140:FF:000103">
    <property type="entry name" value="protein RRP5 homolog"/>
    <property type="match status" value="2"/>
</dbReference>
<dbReference type="KEGG" id="cdes:C0J27_03245"/>
<dbReference type="PROSITE" id="PS50126">
    <property type="entry name" value="S1"/>
    <property type="match status" value="6"/>
</dbReference>
<keyword evidence="3" id="KW-0694">RNA-binding</keyword>
<dbReference type="OrthoDB" id="9804077at2"/>
<evidence type="ECO:0000256" key="1">
    <source>
        <dbReference type="ARBA" id="ARBA00006767"/>
    </source>
</evidence>
<feature type="domain" description="S1 motif" evidence="8">
    <location>
        <begin position="46"/>
        <end position="111"/>
    </location>
</feature>
<feature type="domain" description="S1 motif" evidence="8">
    <location>
        <begin position="387"/>
        <end position="457"/>
    </location>
</feature>
<dbReference type="FunFam" id="2.40.50.140:FF:000018">
    <property type="entry name" value="30S ribosomal protein S1"/>
    <property type="match status" value="1"/>
</dbReference>
<dbReference type="SMART" id="SM00316">
    <property type="entry name" value="S1"/>
    <property type="match status" value="6"/>
</dbReference>
<dbReference type="PANTHER" id="PTHR10724:SF7">
    <property type="entry name" value="SMALL RIBOSOMAL SUBUNIT PROTEIN BS1C"/>
    <property type="match status" value="1"/>
</dbReference>
<feature type="region of interest" description="Disordered" evidence="7">
    <location>
        <begin position="545"/>
        <end position="633"/>
    </location>
</feature>
<dbReference type="CDD" id="cd04465">
    <property type="entry name" value="S1_RPS1_repeat_ec2_hs2"/>
    <property type="match status" value="1"/>
</dbReference>
<dbReference type="PANTHER" id="PTHR10724">
    <property type="entry name" value="30S RIBOSOMAL PROTEIN S1"/>
    <property type="match status" value="1"/>
</dbReference>
<dbReference type="GO" id="GO:0003729">
    <property type="term" value="F:mRNA binding"/>
    <property type="evidence" value="ECO:0007669"/>
    <property type="project" value="TreeGrafter"/>
</dbReference>
<organism evidence="9 10">
    <name type="scientific">Candidatus Chromulinivorax destructor</name>
    <dbReference type="NCBI Taxonomy" id="2066483"/>
    <lineage>
        <taxon>Bacteria</taxon>
        <taxon>Candidatus Babelota</taxon>
        <taxon>Candidatus Babeliae</taxon>
        <taxon>Candidatus Babeliales</taxon>
        <taxon>Candidatus Chromulinivoraceae</taxon>
        <taxon>Candidatus Chromulinivorax</taxon>
    </lineage>
</organism>
<feature type="compositionally biased region" description="Polar residues" evidence="7">
    <location>
        <begin position="579"/>
        <end position="590"/>
    </location>
</feature>
<dbReference type="CDD" id="cd00164">
    <property type="entry name" value="S1_like"/>
    <property type="match status" value="1"/>
</dbReference>
<comment type="function">
    <text evidence="6">Binds mRNA; thus facilitating recognition of the initiation point. It is needed to translate mRNA with a short Shine-Dalgarno (SD) purine-rich sequence.</text>
</comment>
<dbReference type="GO" id="GO:0003735">
    <property type="term" value="F:structural constituent of ribosome"/>
    <property type="evidence" value="ECO:0007669"/>
    <property type="project" value="TreeGrafter"/>
</dbReference>
<keyword evidence="2" id="KW-0677">Repeat</keyword>
<evidence type="ECO:0000256" key="5">
    <source>
        <dbReference type="ARBA" id="ARBA00023274"/>
    </source>
</evidence>
<keyword evidence="10" id="KW-1185">Reference proteome</keyword>
<dbReference type="InterPro" id="IPR035104">
    <property type="entry name" value="Ribosomal_protein_S1-like"/>
</dbReference>
<feature type="compositionally biased region" description="Low complexity" evidence="7">
    <location>
        <begin position="552"/>
        <end position="565"/>
    </location>
</feature>
<dbReference type="AlphaFoldDB" id="A0A345ZBS8"/>
<evidence type="ECO:0000256" key="7">
    <source>
        <dbReference type="SAM" id="MobiDB-lite"/>
    </source>
</evidence>
<sequence length="633" mass="69202">MSKEFIKPKQFARAEVVADQGFTLSAEQLKDMQELYDGTVGKFSTGQLITGKILEVDGSGVLVDIDYKSNGFIPAYEFPEHELKALSVGSDIEVMIDEIENVNGDVVLSYEQAKAVKAWDRIAKLQEAGLPVEGMVLHKVKGGLSVDVGIPAFLPGSQVDLHRVTDFDQYVGQMVTAEIIKINKKRGNIIISRRKFLAERRDESRKVVLGSLEVGKVIEGVVKNITNYGVFIDVGGVDGLLHITDMTWGRISHPSEIVKIGETISVKVLSIDKENFKVSLGMKQMDKNPWQSLDAAVQVGSRVKGKVASITDYGVFVEIQKGVEGLIHISEISWTDRISNLQDRFTVGQELEALVVSLDVDNRRMSLSIKQLEKNPWTAVGEDFKAGQTIKGVISNVTDFGIFVQLMPGVDGLVHVSDLSWTEHIEHPGDLYKRGDKIEAVIISIDEDSKKVALGIKQLKQDPWKTVEADYPVDSIVKGTVTKITNYGAFVKLATGIEGLIYNSELLEQKDEPVKAGQEKELRVINASAEERKLGLSLSLEAPKKVEKKEAAAPATSTTTSSAAAPKKKAATAPKKESQSFSSSTHSNEGSKAKSAFQLELERHMSGAADVAVDKKAKTEEVVKAKKATVKKD</sequence>
<evidence type="ECO:0000256" key="6">
    <source>
        <dbReference type="ARBA" id="ARBA00025604"/>
    </source>
</evidence>
<accession>A0A345ZBS8</accession>
<dbReference type="InterPro" id="IPR003029">
    <property type="entry name" value="S1_domain"/>
</dbReference>
<keyword evidence="4 9" id="KW-0689">Ribosomal protein</keyword>
<evidence type="ECO:0000256" key="4">
    <source>
        <dbReference type="ARBA" id="ARBA00022980"/>
    </source>
</evidence>
<evidence type="ECO:0000313" key="10">
    <source>
        <dbReference type="Proteomes" id="UP000254834"/>
    </source>
</evidence>
<dbReference type="NCBIfam" id="NF004952">
    <property type="entry name" value="PRK06299.1-2"/>
    <property type="match status" value="1"/>
</dbReference>
<dbReference type="SUPFAM" id="SSF50249">
    <property type="entry name" value="Nucleic acid-binding proteins"/>
    <property type="match status" value="6"/>
</dbReference>
<keyword evidence="5" id="KW-0687">Ribonucleoprotein</keyword>
<dbReference type="Proteomes" id="UP000254834">
    <property type="component" value="Chromosome"/>
</dbReference>
<feature type="domain" description="S1 motif" evidence="8">
    <location>
        <begin position="215"/>
        <end position="283"/>
    </location>
</feature>
<feature type="compositionally biased region" description="Basic and acidic residues" evidence="7">
    <location>
        <begin position="612"/>
        <end position="633"/>
    </location>
</feature>
<dbReference type="Pfam" id="PF00575">
    <property type="entry name" value="S1"/>
    <property type="match status" value="6"/>
</dbReference>